<gene>
    <name evidence="1" type="ORF">ACFQ21_08135</name>
</gene>
<dbReference type="Proteomes" id="UP001597112">
    <property type="component" value="Unassembled WGS sequence"/>
</dbReference>
<accession>A0ABW3K256</accession>
<dbReference type="RefSeq" id="WP_377577416.1">
    <property type="nucleotide sequence ID" value="NZ_JBHTKA010000001.1"/>
</dbReference>
<protein>
    <submittedName>
        <fullName evidence="1">DUF2851 family protein</fullName>
    </submittedName>
</protein>
<evidence type="ECO:0000313" key="2">
    <source>
        <dbReference type="Proteomes" id="UP001597112"/>
    </source>
</evidence>
<dbReference type="InterPro" id="IPR021272">
    <property type="entry name" value="DUF2851"/>
</dbReference>
<sequence length="429" mass="49731">MSESFIHYLWQYQYFNKHDLVTSDGEPVSIFHPGYRNTHAGPDFLDVRVRIGDMEWIGSVEIHIDASGWIHHRHDHDAAYDNVVLHVVWNNDKAVTRTDGSVLPALELKQRVEPDLLQRYKKLAGNPEEIPCTPSFRNVTRLTVFSTLDRALTERLERKSKNVFDLLKRNQNNWEETCYQLLARNFGFKVNADPFLQLAQSLPYKFILRHLDKPASVEALVFGQSGFLEENDTTDDYIRILRREHALLSHKYSLHECQLNRAQWKFLRLRPANFPTIRLAQFASLLQKQKNIVSKILETETYEDLRILFTVRQSDYWQNHYQAGKISRDEIATLGDMSIDNIIVNTIVPMLAAYGKLKDDGAYLERAVTILQHVPAEWNFITRRWATVGIKPVSAFDSQALIELYTNFCSKHRCLDCNIGASLLKPVCK</sequence>
<organism evidence="1 2">
    <name type="scientific">Ohtaekwangia kribbensis</name>
    <dbReference type="NCBI Taxonomy" id="688913"/>
    <lineage>
        <taxon>Bacteria</taxon>
        <taxon>Pseudomonadati</taxon>
        <taxon>Bacteroidota</taxon>
        <taxon>Cytophagia</taxon>
        <taxon>Cytophagales</taxon>
        <taxon>Fulvivirgaceae</taxon>
        <taxon>Ohtaekwangia</taxon>
    </lineage>
</organism>
<evidence type="ECO:0000313" key="1">
    <source>
        <dbReference type="EMBL" id="MFD0999271.1"/>
    </source>
</evidence>
<proteinExistence type="predicted"/>
<keyword evidence="2" id="KW-1185">Reference proteome</keyword>
<reference evidence="2" key="1">
    <citation type="journal article" date="2019" name="Int. J. Syst. Evol. Microbiol.">
        <title>The Global Catalogue of Microorganisms (GCM) 10K type strain sequencing project: providing services to taxonomists for standard genome sequencing and annotation.</title>
        <authorList>
            <consortium name="The Broad Institute Genomics Platform"/>
            <consortium name="The Broad Institute Genome Sequencing Center for Infectious Disease"/>
            <person name="Wu L."/>
            <person name="Ma J."/>
        </authorList>
    </citation>
    <scope>NUCLEOTIDE SEQUENCE [LARGE SCALE GENOMIC DNA]</scope>
    <source>
        <strain evidence="2">CCUG 58938</strain>
    </source>
</reference>
<dbReference type="Pfam" id="PF11013">
    <property type="entry name" value="DUF2851"/>
    <property type="match status" value="1"/>
</dbReference>
<comment type="caution">
    <text evidence="1">The sequence shown here is derived from an EMBL/GenBank/DDBJ whole genome shotgun (WGS) entry which is preliminary data.</text>
</comment>
<dbReference type="EMBL" id="JBHTKA010000001">
    <property type="protein sequence ID" value="MFD0999271.1"/>
    <property type="molecule type" value="Genomic_DNA"/>
</dbReference>
<name>A0ABW3K256_9BACT</name>